<sequence>MGVLRGHPAKRGLQPQVEHAGPQFGRNPPTRLCRGVNELVDVTKQLRRLRGAKLLAQQRHIHLQGREHLTQIVMQVARHAGPLRLAHRLQMRGDLPQVAGEIEQLRFAQMTLRDVEHDAGGFGREGVDAARARPHIHPLEPVRRMQTPFPVPETGGNAGLQRRMKRREIQGVDLVQKVLRGVLQVSGLNATNRQATGVGKVEPQLPAVMAQAEHKTRELVNERTQVCETLRRLRCAMRQIDIACHGDQAIGCFTSVALWQHDVGMRCDGSKIVRDHSIRVVKSSLD</sequence>
<organism evidence="2 3">
    <name type="scientific">Thiomonas arsenitoxydans (strain DSM 22701 / CIP 110005 / 3As)</name>
    <dbReference type="NCBI Taxonomy" id="426114"/>
    <lineage>
        <taxon>Bacteria</taxon>
        <taxon>Pseudomonadati</taxon>
        <taxon>Pseudomonadota</taxon>
        <taxon>Betaproteobacteria</taxon>
        <taxon>Burkholderiales</taxon>
        <taxon>Thiomonas</taxon>
    </lineage>
</organism>
<keyword evidence="3" id="KW-1185">Reference proteome</keyword>
<proteinExistence type="predicted"/>
<dbReference type="Proteomes" id="UP000078599">
    <property type="component" value="Unassembled WGS sequence"/>
</dbReference>
<evidence type="ECO:0000313" key="2">
    <source>
        <dbReference type="EMBL" id="CQR27816.1"/>
    </source>
</evidence>
<accession>A0ABP1YZF6</accession>
<reference evidence="2 3" key="1">
    <citation type="submission" date="2015-03" db="EMBL/GenBank/DDBJ databases">
        <authorList>
            <person name="Regsiter A."/>
            <person name="william w."/>
        </authorList>
    </citation>
    <scope>NUCLEOTIDE SEQUENCE [LARGE SCALE GENOMIC DNA]</scope>
    <source>
        <strain evidence="2 3">CB1</strain>
    </source>
</reference>
<comment type="caution">
    <text evidence="2">The sequence shown here is derived from an EMBL/GenBank/DDBJ whole genome shotgun (WGS) entry which is preliminary data.</text>
</comment>
<evidence type="ECO:0000313" key="3">
    <source>
        <dbReference type="Proteomes" id="UP000078599"/>
    </source>
</evidence>
<evidence type="ECO:0000256" key="1">
    <source>
        <dbReference type="SAM" id="MobiDB-lite"/>
    </source>
</evidence>
<feature type="region of interest" description="Disordered" evidence="1">
    <location>
        <begin position="1"/>
        <end position="29"/>
    </location>
</feature>
<gene>
    <name evidence="2" type="ORF">THICB1_110219</name>
</gene>
<name>A0ABP1YZF6_THIA3</name>
<dbReference type="EMBL" id="CTRI01000003">
    <property type="protein sequence ID" value="CQR27816.1"/>
    <property type="molecule type" value="Genomic_DNA"/>
</dbReference>
<protein>
    <submittedName>
        <fullName evidence="2">Uncharacterized protein</fullName>
    </submittedName>
</protein>